<dbReference type="InterPro" id="IPR048266">
    <property type="entry name" value="Rax2-like_second"/>
</dbReference>
<comment type="caution">
    <text evidence="2">The sequence shown here is derived from an EMBL/GenBank/DDBJ whole genome shotgun (WGS) entry which is preliminary data.</text>
</comment>
<dbReference type="EMBL" id="JQFK01000001">
    <property type="protein sequence ID" value="KGK40651.1"/>
    <property type="molecule type" value="Genomic_DNA"/>
</dbReference>
<feature type="non-terminal residue" evidence="2">
    <location>
        <position position="323"/>
    </location>
</feature>
<dbReference type="PANTHER" id="PTHR31778:SF2">
    <property type="entry name" value="BUD SITE SELECTION PROTEIN RAX2"/>
    <property type="match status" value="1"/>
</dbReference>
<name>A0A099P9C1_PICKU</name>
<dbReference type="Pfam" id="PF20842">
    <property type="entry name" value="Rax2_2"/>
    <property type="match status" value="1"/>
</dbReference>
<reference evidence="3" key="1">
    <citation type="journal article" date="2014" name="Microb. Cell Fact.">
        <title>Exploiting Issatchenkia orientalis SD108 for succinic acid production.</title>
        <authorList>
            <person name="Xiao H."/>
            <person name="Shao Z."/>
            <person name="Jiang Y."/>
            <person name="Dole S."/>
            <person name="Zhao H."/>
        </authorList>
    </citation>
    <scope>NUCLEOTIDE SEQUENCE [LARGE SCALE GENOMIC DNA]</scope>
    <source>
        <strain evidence="3">SD108</strain>
    </source>
</reference>
<dbReference type="eggNOG" id="ENOG502QQZD">
    <property type="taxonomic scope" value="Eukaryota"/>
</dbReference>
<protein>
    <recommendedName>
        <fullName evidence="1">Rax2-like second domain-containing protein</fullName>
    </recommendedName>
</protein>
<proteinExistence type="predicted"/>
<feature type="domain" description="Rax2-like second" evidence="1">
    <location>
        <begin position="230"/>
        <end position="323"/>
    </location>
</feature>
<dbReference type="HOGENOM" id="CLU_862085_0_0_1"/>
<dbReference type="AlphaFoldDB" id="A0A099P9C1"/>
<sequence length="323" mass="35935">MLLNSLSKIFSAITVMMGSSQSLTIDEDFILIGDYDAVSLYNSTESFNFTYSASDLNVYQLSTTNNSITVLPDTKLPGVPSIWQLINNSTSIMIIDNKPYIYNFQNSSLVQLKNWNNIKGDIKSFYYDEDLKSFYFGGSISFNDTHGIVQYDYQEEQLLSLPFGGFNENSTINSIVQLEGSSDLILAGSFNSIGYVELLNITLNETETNTTSYRNQTGVIDISQSIPILSQDVSASVGENAQDIICPVTGNNGWLLSNGELGTWSASLQTKVRPSKIRLYNSNSENTSVNTFRIITYPANGIMNMTYIDPYDLQEKHCDAFCP</sequence>
<dbReference type="PANTHER" id="PTHR31778">
    <property type="entry name" value="BUD SITE SELECTION PROTEIN RAX2"/>
    <property type="match status" value="1"/>
</dbReference>
<gene>
    <name evidence="2" type="ORF">JL09_g26</name>
</gene>
<dbReference type="VEuPathDB" id="FungiDB:C5L36_0A10380"/>
<dbReference type="Proteomes" id="UP000029867">
    <property type="component" value="Unassembled WGS sequence"/>
</dbReference>
<evidence type="ECO:0000313" key="2">
    <source>
        <dbReference type="EMBL" id="KGK40651.1"/>
    </source>
</evidence>
<accession>A0A099P9C1</accession>
<evidence type="ECO:0000259" key="1">
    <source>
        <dbReference type="Pfam" id="PF20842"/>
    </source>
</evidence>
<organism evidence="2 3">
    <name type="scientific">Pichia kudriavzevii</name>
    <name type="common">Yeast</name>
    <name type="synonym">Issatchenkia orientalis</name>
    <dbReference type="NCBI Taxonomy" id="4909"/>
    <lineage>
        <taxon>Eukaryota</taxon>
        <taxon>Fungi</taxon>
        <taxon>Dikarya</taxon>
        <taxon>Ascomycota</taxon>
        <taxon>Saccharomycotina</taxon>
        <taxon>Pichiomycetes</taxon>
        <taxon>Pichiales</taxon>
        <taxon>Pichiaceae</taxon>
        <taxon>Pichia</taxon>
    </lineage>
</organism>
<evidence type="ECO:0000313" key="3">
    <source>
        <dbReference type="Proteomes" id="UP000029867"/>
    </source>
</evidence>
<dbReference type="GO" id="GO:1902929">
    <property type="term" value="C:plasma membrane of growing cell tip"/>
    <property type="evidence" value="ECO:0007669"/>
    <property type="project" value="TreeGrafter"/>
</dbReference>